<dbReference type="UCSC" id="Y46G5A.7">
    <property type="organism name" value="c. elegans"/>
</dbReference>
<sequence>MSSPAPFHLLKLPTVVLSDVLDYLKISDIFILRATSRKTTCAVKQSIGHANKRQSEDRRFFELNIYACQDYFEIIFSKLTAHINLYKGSDVNRVLETISDFLENLRVCINIDISDLYNEGDIKRLVAFIVRKKISVNNLKFEGKNISNKLFRGLFKSKATRLTVRRTAHNIQLHDIDLMVHCTSVTLSGINLDSDHLNVLVKKWKENSSLEYFVAGQMESPLEKSVILEGTNSRQRSEDTRLYRYENYEFLTTCNNGKVSDLTIFENCFFLFVFGDFITT</sequence>
<gene>
    <name evidence="2" type="ORF">CELE_Y46G5A.7</name>
    <name evidence="2 4" type="ORF">Y46G5A.7</name>
</gene>
<feature type="domain" description="F-box" evidence="1">
    <location>
        <begin position="6"/>
        <end position="63"/>
    </location>
</feature>
<dbReference type="AGR" id="WB:WBGene00012899"/>
<dbReference type="RefSeq" id="NP_496713.2">
    <property type="nucleotide sequence ID" value="NM_064312.3"/>
</dbReference>
<dbReference type="PANTHER" id="PTHR21503">
    <property type="entry name" value="F-BOX-CONTAINING HYPOTHETICAL PROTEIN C.ELEGANS"/>
    <property type="match status" value="1"/>
</dbReference>
<dbReference type="AlphaFoldDB" id="Q9U2F9"/>
<evidence type="ECO:0000313" key="3">
    <source>
        <dbReference type="Proteomes" id="UP000001940"/>
    </source>
</evidence>
<name>Q9U2F9_CAEEL</name>
<dbReference type="Proteomes" id="UP000001940">
    <property type="component" value="Chromosome II"/>
</dbReference>
<dbReference type="PhylomeDB" id="Q9U2F9"/>
<dbReference type="WormBase" id="Y46G5A.7">
    <property type="protein sequence ID" value="CE38447"/>
    <property type="gene ID" value="WBGene00012899"/>
</dbReference>
<dbReference type="EMBL" id="BX284602">
    <property type="protein sequence ID" value="CAB60352.2"/>
    <property type="molecule type" value="Genomic_DNA"/>
</dbReference>
<dbReference type="FunCoup" id="Q9U2F9">
    <property type="interactions" value="6"/>
</dbReference>
<evidence type="ECO:0000313" key="2">
    <source>
        <dbReference type="EMBL" id="CAB60352.2"/>
    </source>
</evidence>
<dbReference type="PANTHER" id="PTHR21503:SF52">
    <property type="entry name" value="F-BOX DOMAIN-CONTAINING PROTEIN"/>
    <property type="match status" value="1"/>
</dbReference>
<dbReference type="CTD" id="174904"/>
<dbReference type="PROSITE" id="PS50181">
    <property type="entry name" value="FBOX"/>
    <property type="match status" value="1"/>
</dbReference>
<evidence type="ECO:0000313" key="4">
    <source>
        <dbReference type="WormBase" id="Y46G5A.7"/>
    </source>
</evidence>
<dbReference type="GeneID" id="174904"/>
<dbReference type="InParanoid" id="Q9U2F9"/>
<dbReference type="Pfam" id="PF00646">
    <property type="entry name" value="F-box"/>
    <property type="match status" value="1"/>
</dbReference>
<reference evidence="2 3" key="1">
    <citation type="journal article" date="1998" name="Science">
        <title>Genome sequence of the nematode C. elegans: a platform for investigating biology.</title>
        <authorList>
            <consortium name="The C. elegans sequencing consortium"/>
            <person name="Sulson J.E."/>
            <person name="Waterston R."/>
        </authorList>
    </citation>
    <scope>NUCLEOTIDE SEQUENCE [LARGE SCALE GENOMIC DNA]</scope>
    <source>
        <strain evidence="2 3">Bristol N2</strain>
    </source>
</reference>
<proteinExistence type="predicted"/>
<dbReference type="PaxDb" id="6239-Y46G5A.7"/>
<keyword evidence="3" id="KW-1185">Reference proteome</keyword>
<organism evidence="2 3">
    <name type="scientific">Caenorhabditis elegans</name>
    <dbReference type="NCBI Taxonomy" id="6239"/>
    <lineage>
        <taxon>Eukaryota</taxon>
        <taxon>Metazoa</taxon>
        <taxon>Ecdysozoa</taxon>
        <taxon>Nematoda</taxon>
        <taxon>Chromadorea</taxon>
        <taxon>Rhabditida</taxon>
        <taxon>Rhabditina</taxon>
        <taxon>Rhabditomorpha</taxon>
        <taxon>Rhabditoidea</taxon>
        <taxon>Rhabditidae</taxon>
        <taxon>Peloderinae</taxon>
        <taxon>Caenorhabditis</taxon>
    </lineage>
</organism>
<dbReference type="KEGG" id="cel:CELE_Y46G5A.7"/>
<evidence type="ECO:0000259" key="1">
    <source>
        <dbReference type="PROSITE" id="PS50181"/>
    </source>
</evidence>
<protein>
    <submittedName>
        <fullName evidence="2">F-box domain-containing protein</fullName>
    </submittedName>
</protein>
<dbReference type="Bgee" id="WBGene00012899">
    <property type="expression patterns" value="Expressed in pharyngeal muscle cell (C elegans) and 3 other cell types or tissues"/>
</dbReference>
<dbReference type="InterPro" id="IPR001810">
    <property type="entry name" value="F-box_dom"/>
</dbReference>
<accession>Q9U2F9</accession>
<dbReference type="HOGENOM" id="CLU_1035252_0_0_1"/>